<comment type="catalytic activity">
    <reaction evidence="1 7">
        <text>Endonucleolytic cleavage at apurinic or apyrimidinic sites to products with a 5'-phosphate.</text>
        <dbReference type="EC" id="3.1.21.7"/>
    </reaction>
</comment>
<dbReference type="Gene3D" id="3.30.2170.10">
    <property type="entry name" value="archaeoglobus fulgidus dsm 4304 superfamily"/>
    <property type="match status" value="1"/>
</dbReference>
<dbReference type="GO" id="GO:0005737">
    <property type="term" value="C:cytoplasm"/>
    <property type="evidence" value="ECO:0007669"/>
    <property type="project" value="UniProtKB-SubCell"/>
</dbReference>
<dbReference type="HAMAP" id="MF_00801">
    <property type="entry name" value="Endonuclease_5"/>
    <property type="match status" value="1"/>
</dbReference>
<keyword evidence="7" id="KW-0460">Magnesium</keyword>
<keyword evidence="7" id="KW-0234">DNA repair</keyword>
<evidence type="ECO:0000256" key="4">
    <source>
        <dbReference type="ARBA" id="ARBA00022722"/>
    </source>
</evidence>
<feature type="binding site" evidence="7">
    <location>
        <position position="59"/>
    </location>
    <ligand>
        <name>Mg(2+)</name>
        <dbReference type="ChEBI" id="CHEBI:18420"/>
    </ligand>
</feature>
<dbReference type="GO" id="GO:0006281">
    <property type="term" value="P:DNA repair"/>
    <property type="evidence" value="ECO:0007669"/>
    <property type="project" value="UniProtKB-UniRule"/>
</dbReference>
<keyword evidence="9" id="KW-1185">Reference proteome</keyword>
<name>A0A3P3R638_9EURY</name>
<keyword evidence="5 7" id="KW-0255">Endonuclease</keyword>
<gene>
    <name evidence="7" type="primary">nfi</name>
    <name evidence="8" type="ORF">EIK79_14480</name>
</gene>
<evidence type="ECO:0000256" key="3">
    <source>
        <dbReference type="ARBA" id="ARBA00022490"/>
    </source>
</evidence>
<dbReference type="PANTHER" id="PTHR28511">
    <property type="entry name" value="ENDONUCLEASE V"/>
    <property type="match status" value="1"/>
</dbReference>
<evidence type="ECO:0000256" key="2">
    <source>
        <dbReference type="ARBA" id="ARBA00004496"/>
    </source>
</evidence>
<proteinExistence type="inferred from homology"/>
<keyword evidence="3 7" id="KW-0963">Cytoplasm</keyword>
<evidence type="ECO:0000256" key="6">
    <source>
        <dbReference type="ARBA" id="ARBA00022801"/>
    </source>
</evidence>
<dbReference type="OrthoDB" id="7885at2157"/>
<dbReference type="PANTHER" id="PTHR28511:SF1">
    <property type="entry name" value="ENDONUCLEASE V"/>
    <property type="match status" value="1"/>
</dbReference>
<dbReference type="EC" id="3.1.21.7" evidence="7"/>
<evidence type="ECO:0000256" key="1">
    <source>
        <dbReference type="ARBA" id="ARBA00001835"/>
    </source>
</evidence>
<dbReference type="InterPro" id="IPR007581">
    <property type="entry name" value="Endonuclease-V"/>
</dbReference>
<evidence type="ECO:0000313" key="9">
    <source>
        <dbReference type="Proteomes" id="UP000282322"/>
    </source>
</evidence>
<reference evidence="8 9" key="1">
    <citation type="submission" date="2018-11" db="EMBL/GenBank/DDBJ databases">
        <title>Taxonoimc description of Halomarina strain SPP-AMP-1.</title>
        <authorList>
            <person name="Pal Y."/>
            <person name="Srinivasana K."/>
            <person name="Verma A."/>
            <person name="Kumar P."/>
        </authorList>
    </citation>
    <scope>NUCLEOTIDE SEQUENCE [LARGE SCALE GENOMIC DNA]</scope>
    <source>
        <strain evidence="8 9">SPP-AMP-1</strain>
    </source>
</reference>
<comment type="caution">
    <text evidence="8">The sequence shown here is derived from an EMBL/GenBank/DDBJ whole genome shotgun (WGS) entry which is preliminary data.</text>
</comment>
<dbReference type="Pfam" id="PF04493">
    <property type="entry name" value="Endonuclease_5"/>
    <property type="match status" value="1"/>
</dbReference>
<feature type="site" description="Interaction with target DNA" evidence="7">
    <location>
        <position position="93"/>
    </location>
</feature>
<dbReference type="GO" id="GO:0016891">
    <property type="term" value="F:RNA endonuclease activity producing 5'-phosphomonoesters, hydrolytic mechanism"/>
    <property type="evidence" value="ECO:0007669"/>
    <property type="project" value="TreeGrafter"/>
</dbReference>
<dbReference type="RefSeq" id="WP_124955920.1">
    <property type="nucleotide sequence ID" value="NZ_RRCH01000031.1"/>
</dbReference>
<comment type="function">
    <text evidence="7">DNA repair enzyme involved in the repair of deaminated bases. Selectively cleaves double-stranded DNA at the second phosphodiester bond 3' to a deoxyinosine leaving behind the intact lesion on the nicked DNA.</text>
</comment>
<keyword evidence="7" id="KW-0227">DNA damage</keyword>
<comment type="similarity">
    <text evidence="7">Belongs to the endonuclease V family.</text>
</comment>
<dbReference type="EMBL" id="RRCH01000031">
    <property type="protein sequence ID" value="RRJ28917.1"/>
    <property type="molecule type" value="Genomic_DNA"/>
</dbReference>
<evidence type="ECO:0000313" key="8">
    <source>
        <dbReference type="EMBL" id="RRJ28917.1"/>
    </source>
</evidence>
<feature type="binding site" evidence="7">
    <location>
        <position position="123"/>
    </location>
    <ligand>
        <name>Mg(2+)</name>
        <dbReference type="ChEBI" id="CHEBI:18420"/>
    </ligand>
</feature>
<dbReference type="Proteomes" id="UP000282322">
    <property type="component" value="Unassembled WGS sequence"/>
</dbReference>
<accession>A0A3P3R638</accession>
<dbReference type="GO" id="GO:0000287">
    <property type="term" value="F:magnesium ion binding"/>
    <property type="evidence" value="ECO:0007669"/>
    <property type="project" value="UniProtKB-UniRule"/>
</dbReference>
<keyword evidence="7" id="KW-0479">Metal-binding</keyword>
<keyword evidence="6 7" id="KW-0378">Hydrolase</keyword>
<keyword evidence="4 7" id="KW-0540">Nuclease</keyword>
<dbReference type="AlphaFoldDB" id="A0A3P3R638"/>
<sequence>MAEIRERFRPDPSMNRTQMEALQRDIAQTAVFEDAVDFDPTTVTVDTPTPETPIVAGVDQAFLDDQIVSAIVLTRGETVVARTHTTTPIEFPYVPGLLSFREGGPILDAFEALPTDPDVIVFDGSGRIHFREAGLATHIGVALDLPAIGVAKTLLCGQPVSSTAALAAGERVEIVADETMSTPDGTTVGHALQTRQYPNSHRINPVYVSPGHRLSADTATAIIDRCRGAYKLPEPTRLADAAADEAKDTIE</sequence>
<comment type="cofactor">
    <cofactor evidence="7">
        <name>Mg(2+)</name>
        <dbReference type="ChEBI" id="CHEBI:18420"/>
    </cofactor>
</comment>
<comment type="subcellular location">
    <subcellularLocation>
        <location evidence="2 7">Cytoplasm</location>
    </subcellularLocation>
</comment>
<dbReference type="GO" id="GO:0043737">
    <property type="term" value="F:deoxyribonuclease V activity"/>
    <property type="evidence" value="ECO:0007669"/>
    <property type="project" value="UniProtKB-UniRule"/>
</dbReference>
<dbReference type="GO" id="GO:0003727">
    <property type="term" value="F:single-stranded RNA binding"/>
    <property type="evidence" value="ECO:0007669"/>
    <property type="project" value="TreeGrafter"/>
</dbReference>
<protein>
    <recommendedName>
        <fullName evidence="7">Endonuclease V</fullName>
        <ecNumber evidence="7">3.1.21.7</ecNumber>
    </recommendedName>
    <alternativeName>
        <fullName evidence="7">Deoxyinosine 3'endonuclease</fullName>
    </alternativeName>
    <alternativeName>
        <fullName evidence="7">Deoxyribonuclease V</fullName>
        <shortName evidence="7">DNase V</shortName>
    </alternativeName>
</protein>
<organism evidence="8 9">
    <name type="scientific">Halocatena pleomorpha</name>
    <dbReference type="NCBI Taxonomy" id="1785090"/>
    <lineage>
        <taxon>Archaea</taxon>
        <taxon>Methanobacteriati</taxon>
        <taxon>Methanobacteriota</taxon>
        <taxon>Stenosarchaea group</taxon>
        <taxon>Halobacteria</taxon>
        <taxon>Halobacteriales</taxon>
        <taxon>Natronomonadaceae</taxon>
        <taxon>Halocatena</taxon>
    </lineage>
</organism>
<dbReference type="CDD" id="cd06559">
    <property type="entry name" value="Endonuclease_V"/>
    <property type="match status" value="1"/>
</dbReference>
<evidence type="ECO:0000256" key="7">
    <source>
        <dbReference type="HAMAP-Rule" id="MF_00801"/>
    </source>
</evidence>
<evidence type="ECO:0000256" key="5">
    <source>
        <dbReference type="ARBA" id="ARBA00022759"/>
    </source>
</evidence>